<dbReference type="AlphaFoldDB" id="A0A0J1GHE8"/>
<sequence>MTELKLTGEPCRIEKTDMMQAAPGFHFFPSDTIAHDSASMIPLVAVSDRLLSGMSDDLLLLAFPATESFCDLPAVSYAWVEGQWQLDASEELEPCDPAYYLDSFYKAKAFFEANGFLQYSLSKAPNSNRACSLLTHGGQPQTGQNWDAYLWDEQGEDYDLLMKLYEEEEYGEEAYTEEGDDRMPLTDAEYEKAVSQLSLIEGGEVYHYVATIVTYHFMDEGPELIYFYNAEKKRFLVVAEYS</sequence>
<comment type="caution">
    <text evidence="1">The sequence shown here is derived from an EMBL/GenBank/DDBJ whole genome shotgun (WGS) entry which is preliminary data.</text>
</comment>
<accession>A0A0J1GHE8</accession>
<dbReference type="OrthoDB" id="5872187at2"/>
<name>A0A0J1GHE8_9GAMM</name>
<dbReference type="PATRIC" id="fig|754436.4.peg.4047"/>
<gene>
    <name evidence="1" type="ORF">ABT58_19120</name>
</gene>
<proteinExistence type="predicted"/>
<evidence type="ECO:0000313" key="1">
    <source>
        <dbReference type="EMBL" id="KLU99124.1"/>
    </source>
</evidence>
<reference evidence="1 2" key="1">
    <citation type="submission" date="2015-05" db="EMBL/GenBank/DDBJ databases">
        <title>Photobacterium galathea sp. nov.</title>
        <authorList>
            <person name="Machado H."/>
            <person name="Gram L."/>
        </authorList>
    </citation>
    <scope>NUCLEOTIDE SEQUENCE [LARGE SCALE GENOMIC DNA]</scope>
    <source>
        <strain evidence="1 2">DSM 25995</strain>
    </source>
</reference>
<dbReference type="Proteomes" id="UP000036426">
    <property type="component" value="Unassembled WGS sequence"/>
</dbReference>
<keyword evidence="2" id="KW-1185">Reference proteome</keyword>
<evidence type="ECO:0000313" key="2">
    <source>
        <dbReference type="Proteomes" id="UP000036426"/>
    </source>
</evidence>
<organism evidence="1 2">
    <name type="scientific">Photobacterium aphoticum</name>
    <dbReference type="NCBI Taxonomy" id="754436"/>
    <lineage>
        <taxon>Bacteria</taxon>
        <taxon>Pseudomonadati</taxon>
        <taxon>Pseudomonadota</taxon>
        <taxon>Gammaproteobacteria</taxon>
        <taxon>Vibrionales</taxon>
        <taxon>Vibrionaceae</taxon>
        <taxon>Photobacterium</taxon>
    </lineage>
</organism>
<dbReference type="RefSeq" id="WP_047876043.1">
    <property type="nucleotide sequence ID" value="NZ_BMYC01000006.1"/>
</dbReference>
<protein>
    <submittedName>
        <fullName evidence="1">Uncharacterized protein</fullName>
    </submittedName>
</protein>
<dbReference type="EMBL" id="LDOV01000037">
    <property type="protein sequence ID" value="KLU99124.1"/>
    <property type="molecule type" value="Genomic_DNA"/>
</dbReference>